<dbReference type="SUPFAM" id="SSF88659">
    <property type="entry name" value="Sigma3 and sigma4 domains of RNA polymerase sigma factors"/>
    <property type="match status" value="1"/>
</dbReference>
<name>A0A1Y5F547_9BACT</name>
<dbReference type="GO" id="GO:0006352">
    <property type="term" value="P:DNA-templated transcription initiation"/>
    <property type="evidence" value="ECO:0007669"/>
    <property type="project" value="InterPro"/>
</dbReference>
<dbReference type="GO" id="GO:0003677">
    <property type="term" value="F:DNA binding"/>
    <property type="evidence" value="ECO:0007669"/>
    <property type="project" value="InterPro"/>
</dbReference>
<dbReference type="Proteomes" id="UP000196531">
    <property type="component" value="Unassembled WGS sequence"/>
</dbReference>
<dbReference type="InterPro" id="IPR052704">
    <property type="entry name" value="ECF_Sigma-70_Domain"/>
</dbReference>
<dbReference type="GO" id="GO:0016987">
    <property type="term" value="F:sigma factor activity"/>
    <property type="evidence" value="ECO:0007669"/>
    <property type="project" value="InterPro"/>
</dbReference>
<feature type="domain" description="RNA polymerase sigma factor 70 region 4 type 2" evidence="3">
    <location>
        <begin position="120"/>
        <end position="169"/>
    </location>
</feature>
<sequence>MKKQKYSSEKLYIQFKPYMMSVAFRMLGNLAEAEEIVHDTFLEYEKASISDIINHKAWLTKVCSNKAINYLKSAYKRREVYPGIWLPDEVPESLQAWDNLSREISPEEQTVLAESLTTSFLLLIEKLSPEQRVVYLLNEVFDYSFKEISEFLNKEVPTCRKVAQRARAAISSEKKNFSPPPINAEEIIIKFYEHVKSGDREALKAILSKDSEIWGDGGGKVFAAGHITDLEETITFFERLGATKIFHSNLYKMEYCKVNSRPGIIFSKKEDSGLWTFDTIMSYEFHGSKIARIYAQRNPEKLKTLLSKF</sequence>
<gene>
    <name evidence="4" type="ORF">A9Q84_14345</name>
</gene>
<protein>
    <submittedName>
        <fullName evidence="4">Uncharacterized protein</fullName>
    </submittedName>
</protein>
<dbReference type="SUPFAM" id="SSF54427">
    <property type="entry name" value="NTF2-like"/>
    <property type="match status" value="1"/>
</dbReference>
<organism evidence="4 5">
    <name type="scientific">Halobacteriovorax marinus</name>
    <dbReference type="NCBI Taxonomy" id="97084"/>
    <lineage>
        <taxon>Bacteria</taxon>
        <taxon>Pseudomonadati</taxon>
        <taxon>Bdellovibrionota</taxon>
        <taxon>Bacteriovoracia</taxon>
        <taxon>Bacteriovoracales</taxon>
        <taxon>Halobacteriovoraceae</taxon>
        <taxon>Halobacteriovorax</taxon>
    </lineage>
</organism>
<dbReference type="InterPro" id="IPR013324">
    <property type="entry name" value="RNA_pol_sigma_r3/r4-like"/>
</dbReference>
<dbReference type="InterPro" id="IPR013325">
    <property type="entry name" value="RNA_pol_sigma_r2"/>
</dbReference>
<dbReference type="InterPro" id="IPR014284">
    <property type="entry name" value="RNA_pol_sigma-70_dom"/>
</dbReference>
<evidence type="ECO:0000259" key="2">
    <source>
        <dbReference type="Pfam" id="PF04542"/>
    </source>
</evidence>
<dbReference type="InterPro" id="IPR036388">
    <property type="entry name" value="WH-like_DNA-bd_sf"/>
</dbReference>
<dbReference type="NCBIfam" id="TIGR02937">
    <property type="entry name" value="sigma70-ECF"/>
    <property type="match status" value="1"/>
</dbReference>
<dbReference type="PANTHER" id="PTHR30173:SF36">
    <property type="entry name" value="ECF RNA POLYMERASE SIGMA FACTOR SIGJ"/>
    <property type="match status" value="1"/>
</dbReference>
<dbReference type="Gene3D" id="1.10.1740.10">
    <property type="match status" value="1"/>
</dbReference>
<evidence type="ECO:0000256" key="1">
    <source>
        <dbReference type="ARBA" id="ARBA00011344"/>
    </source>
</evidence>
<dbReference type="SUPFAM" id="SSF88946">
    <property type="entry name" value="Sigma2 domain of RNA polymerase sigma factors"/>
    <property type="match status" value="1"/>
</dbReference>
<accession>A0A1Y5F547</accession>
<evidence type="ECO:0000259" key="3">
    <source>
        <dbReference type="Pfam" id="PF08281"/>
    </source>
</evidence>
<feature type="domain" description="RNA polymerase sigma-70 region 2" evidence="2">
    <location>
        <begin position="11"/>
        <end position="74"/>
    </location>
</feature>
<dbReference type="AlphaFoldDB" id="A0A1Y5F547"/>
<proteinExistence type="predicted"/>
<dbReference type="PANTHER" id="PTHR30173">
    <property type="entry name" value="SIGMA 19 FACTOR"/>
    <property type="match status" value="1"/>
</dbReference>
<dbReference type="InterPro" id="IPR032710">
    <property type="entry name" value="NTF2-like_dom_sf"/>
</dbReference>
<dbReference type="InterPro" id="IPR007627">
    <property type="entry name" value="RNA_pol_sigma70_r2"/>
</dbReference>
<dbReference type="Gene3D" id="1.10.10.10">
    <property type="entry name" value="Winged helix-like DNA-binding domain superfamily/Winged helix DNA-binding domain"/>
    <property type="match status" value="1"/>
</dbReference>
<evidence type="ECO:0000313" key="5">
    <source>
        <dbReference type="Proteomes" id="UP000196531"/>
    </source>
</evidence>
<evidence type="ECO:0000313" key="4">
    <source>
        <dbReference type="EMBL" id="OUR95678.1"/>
    </source>
</evidence>
<dbReference type="Pfam" id="PF04542">
    <property type="entry name" value="Sigma70_r2"/>
    <property type="match status" value="1"/>
</dbReference>
<comment type="caution">
    <text evidence="4">The sequence shown here is derived from an EMBL/GenBank/DDBJ whole genome shotgun (WGS) entry which is preliminary data.</text>
</comment>
<dbReference type="InterPro" id="IPR013249">
    <property type="entry name" value="RNA_pol_sigma70_r4_t2"/>
</dbReference>
<dbReference type="Pfam" id="PF08281">
    <property type="entry name" value="Sigma70_r4_2"/>
    <property type="match status" value="1"/>
</dbReference>
<comment type="subunit">
    <text evidence="1">Interacts transiently with the RNA polymerase catalytic core formed by RpoA, RpoB, RpoC and RpoZ (2 alpha, 1 beta, 1 beta' and 1 omega subunit) to form the RNA polymerase holoenzyme that can initiate transcription.</text>
</comment>
<reference evidence="5" key="1">
    <citation type="journal article" date="2017" name="Proc. Natl. Acad. Sci. U.S.A.">
        <title>Simulation of Deepwater Horizon oil plume reveals substrate specialization within a complex community of hydrocarbon-degraders.</title>
        <authorList>
            <person name="Hu P."/>
            <person name="Dubinsky E.A."/>
            <person name="Probst A.J."/>
            <person name="Wang J."/>
            <person name="Sieber C.M.K."/>
            <person name="Tom L.M."/>
            <person name="Gardinali P."/>
            <person name="Banfield J.F."/>
            <person name="Atlas R.M."/>
            <person name="Andersen G.L."/>
        </authorList>
    </citation>
    <scope>NUCLEOTIDE SEQUENCE [LARGE SCALE GENOMIC DNA]</scope>
</reference>
<dbReference type="EMBL" id="MAAO01000007">
    <property type="protein sequence ID" value="OUR95678.1"/>
    <property type="molecule type" value="Genomic_DNA"/>
</dbReference>